<name>A0A8J3FUK0_9PSEU</name>
<dbReference type="EMBL" id="BMMK01000008">
    <property type="protein sequence ID" value="GGM51060.1"/>
    <property type="molecule type" value="Genomic_DNA"/>
</dbReference>
<dbReference type="InterPro" id="IPR029058">
    <property type="entry name" value="AB_hydrolase_fold"/>
</dbReference>
<dbReference type="PRINTS" id="PR00111">
    <property type="entry name" value="ABHYDROLASE"/>
</dbReference>
<organism evidence="2 3">
    <name type="scientific">Longimycelium tulufanense</name>
    <dbReference type="NCBI Taxonomy" id="907463"/>
    <lineage>
        <taxon>Bacteria</taxon>
        <taxon>Bacillati</taxon>
        <taxon>Actinomycetota</taxon>
        <taxon>Actinomycetes</taxon>
        <taxon>Pseudonocardiales</taxon>
        <taxon>Pseudonocardiaceae</taxon>
        <taxon>Longimycelium</taxon>
    </lineage>
</organism>
<proteinExistence type="predicted"/>
<accession>A0A8J3FUK0</accession>
<evidence type="ECO:0000313" key="3">
    <source>
        <dbReference type="Proteomes" id="UP000637578"/>
    </source>
</evidence>
<keyword evidence="3" id="KW-1185">Reference proteome</keyword>
<dbReference type="PANTHER" id="PTHR43194:SF2">
    <property type="entry name" value="PEROXISOMAL MEMBRANE PROTEIN LPX1"/>
    <property type="match status" value="1"/>
</dbReference>
<dbReference type="Pfam" id="PF00561">
    <property type="entry name" value="Abhydrolase_1"/>
    <property type="match status" value="1"/>
</dbReference>
<dbReference type="Proteomes" id="UP000637578">
    <property type="component" value="Unassembled WGS sequence"/>
</dbReference>
<dbReference type="InterPro" id="IPR000073">
    <property type="entry name" value="AB_hydrolase_1"/>
</dbReference>
<dbReference type="SUPFAM" id="SSF53474">
    <property type="entry name" value="alpha/beta-Hydrolases"/>
    <property type="match status" value="1"/>
</dbReference>
<dbReference type="GO" id="GO:0016787">
    <property type="term" value="F:hydrolase activity"/>
    <property type="evidence" value="ECO:0007669"/>
    <property type="project" value="UniProtKB-KW"/>
</dbReference>
<dbReference type="InterPro" id="IPR050228">
    <property type="entry name" value="Carboxylesterase_BioH"/>
</dbReference>
<dbReference type="PANTHER" id="PTHR43194">
    <property type="entry name" value="HYDROLASE ALPHA/BETA FOLD FAMILY"/>
    <property type="match status" value="1"/>
</dbReference>
<dbReference type="Gene3D" id="3.40.50.1820">
    <property type="entry name" value="alpha/beta hydrolase"/>
    <property type="match status" value="1"/>
</dbReference>
<comment type="caution">
    <text evidence="2">The sequence shown here is derived from an EMBL/GenBank/DDBJ whole genome shotgun (WGS) entry which is preliminary data.</text>
</comment>
<dbReference type="AlphaFoldDB" id="A0A8J3FUK0"/>
<evidence type="ECO:0000313" key="2">
    <source>
        <dbReference type="EMBL" id="GGM51060.1"/>
    </source>
</evidence>
<sequence>MAKFLANGVRHHVQRLPARQDSPGPAPVVVFVHGVFIDTLASFYFTLAPAFAAAGCEVITYDLRGHGKSERPPSGYRIDDFVTDLDALLDEMGVTAPVHLVGNSFGGTVAFGHAVRRPDRVASLTVIESGPATRAWTEIMAGALYKVTVEPDQAMAWFTTEFGRTVANLTPPQQAHLERLARAATRLMETTSIVLDIPTSTTVDDEALRAVRTPVLLLVGGGGLVSDETDRLQALLPRSRTVVMPGYKHAVLVEAPHQVGEATLAWIREQHAAATPAPEEVETG</sequence>
<reference evidence="2" key="1">
    <citation type="journal article" date="2014" name="Int. J. Syst. Evol. Microbiol.">
        <title>Complete genome sequence of Corynebacterium casei LMG S-19264T (=DSM 44701T), isolated from a smear-ripened cheese.</title>
        <authorList>
            <consortium name="US DOE Joint Genome Institute (JGI-PGF)"/>
            <person name="Walter F."/>
            <person name="Albersmeier A."/>
            <person name="Kalinowski J."/>
            <person name="Ruckert C."/>
        </authorList>
    </citation>
    <scope>NUCLEOTIDE SEQUENCE</scope>
    <source>
        <strain evidence="2">CGMCC 4.5737</strain>
    </source>
</reference>
<gene>
    <name evidence="2" type="ORF">GCM10012275_22430</name>
</gene>
<dbReference type="RefSeq" id="WP_189056662.1">
    <property type="nucleotide sequence ID" value="NZ_BMMK01000008.1"/>
</dbReference>
<reference evidence="2" key="2">
    <citation type="submission" date="2020-09" db="EMBL/GenBank/DDBJ databases">
        <authorList>
            <person name="Sun Q."/>
            <person name="Zhou Y."/>
        </authorList>
    </citation>
    <scope>NUCLEOTIDE SEQUENCE</scope>
    <source>
        <strain evidence="2">CGMCC 4.5737</strain>
    </source>
</reference>
<evidence type="ECO:0000259" key="1">
    <source>
        <dbReference type="Pfam" id="PF00561"/>
    </source>
</evidence>
<feature type="domain" description="AB hydrolase-1" evidence="1">
    <location>
        <begin position="27"/>
        <end position="256"/>
    </location>
</feature>
<protein>
    <submittedName>
        <fullName evidence="2">Alpha/beta hydrolase</fullName>
    </submittedName>
</protein>
<keyword evidence="2" id="KW-0378">Hydrolase</keyword>